<dbReference type="EMBL" id="FUEG01000013">
    <property type="protein sequence ID" value="SJL11160.1"/>
    <property type="molecule type" value="Genomic_DNA"/>
</dbReference>
<protein>
    <submittedName>
        <fullName evidence="1">Uncharacterized protein</fullName>
    </submittedName>
</protein>
<dbReference type="Proteomes" id="UP000219338">
    <property type="component" value="Unassembled WGS sequence"/>
</dbReference>
<evidence type="ECO:0000313" key="2">
    <source>
        <dbReference type="Proteomes" id="UP000219338"/>
    </source>
</evidence>
<name>A0A284RQY9_ARMOS</name>
<accession>A0A284RQY9</accession>
<reference evidence="2" key="1">
    <citation type="journal article" date="2017" name="Nat. Ecol. Evol.">
        <title>Genome expansion and lineage-specific genetic innovations in the forest pathogenic fungi Armillaria.</title>
        <authorList>
            <person name="Sipos G."/>
            <person name="Prasanna A.N."/>
            <person name="Walter M.C."/>
            <person name="O'Connor E."/>
            <person name="Balint B."/>
            <person name="Krizsan K."/>
            <person name="Kiss B."/>
            <person name="Hess J."/>
            <person name="Varga T."/>
            <person name="Slot J."/>
            <person name="Riley R."/>
            <person name="Boka B."/>
            <person name="Rigling D."/>
            <person name="Barry K."/>
            <person name="Lee J."/>
            <person name="Mihaltcheva S."/>
            <person name="LaButti K."/>
            <person name="Lipzen A."/>
            <person name="Waldron R."/>
            <person name="Moloney N.M."/>
            <person name="Sperisen C."/>
            <person name="Kredics L."/>
            <person name="Vagvoelgyi C."/>
            <person name="Patrignani A."/>
            <person name="Fitzpatrick D."/>
            <person name="Nagy I."/>
            <person name="Doyle S."/>
            <person name="Anderson J.B."/>
            <person name="Grigoriev I.V."/>
            <person name="Gueldener U."/>
            <person name="Muensterkoetter M."/>
            <person name="Nagy L.G."/>
        </authorList>
    </citation>
    <scope>NUCLEOTIDE SEQUENCE [LARGE SCALE GENOMIC DNA]</scope>
    <source>
        <strain evidence="2">C18/9</strain>
    </source>
</reference>
<sequence length="293" mass="33061">MPADDFFYRDSPSSYDWRAKNETQTLISTIKTDFAYREHIKTYVELCDKSNPSGTTDWALMQNRSIVAHKIFPDNGCSNTVLWAQTRHWQEFELDGCYLEEGSDAIYSILTVGVPLFSPEILPRTNSHTQMARILGYEYDAKPSCFTSGVCTLWHGARYSFGQETTEETTAHGSVTEEVSEEDEVRQEKISKARRDVQLLCGRYALEILSSASFWTHSIIMFKAVDIFEPDAKSQDTDGTDTFAALLAGLCWVALKQWGIQEEFHDNRVLKGCMDAADPAIQGHLYCGEAQVG</sequence>
<evidence type="ECO:0000313" key="1">
    <source>
        <dbReference type="EMBL" id="SJL11160.1"/>
    </source>
</evidence>
<keyword evidence="2" id="KW-1185">Reference proteome</keyword>
<proteinExistence type="predicted"/>
<organism evidence="1 2">
    <name type="scientific">Armillaria ostoyae</name>
    <name type="common">Armillaria root rot fungus</name>
    <dbReference type="NCBI Taxonomy" id="47428"/>
    <lineage>
        <taxon>Eukaryota</taxon>
        <taxon>Fungi</taxon>
        <taxon>Dikarya</taxon>
        <taxon>Basidiomycota</taxon>
        <taxon>Agaricomycotina</taxon>
        <taxon>Agaricomycetes</taxon>
        <taxon>Agaricomycetidae</taxon>
        <taxon>Agaricales</taxon>
        <taxon>Marasmiineae</taxon>
        <taxon>Physalacriaceae</taxon>
        <taxon>Armillaria</taxon>
    </lineage>
</organism>
<gene>
    <name evidence="1" type="ORF">ARMOST_14563</name>
</gene>
<dbReference type="AlphaFoldDB" id="A0A284RQY9"/>